<feature type="compositionally biased region" description="Polar residues" evidence="7">
    <location>
        <begin position="808"/>
        <end position="817"/>
    </location>
</feature>
<evidence type="ECO:0000256" key="1">
    <source>
        <dbReference type="ARBA" id="ARBA00022574"/>
    </source>
</evidence>
<feature type="region of interest" description="Disordered" evidence="7">
    <location>
        <begin position="916"/>
        <end position="944"/>
    </location>
</feature>
<dbReference type="GO" id="GO:0016239">
    <property type="term" value="P:positive regulation of macroautophagy"/>
    <property type="evidence" value="ECO:0007669"/>
    <property type="project" value="TreeGrafter"/>
</dbReference>
<feature type="compositionally biased region" description="Basic and acidic residues" evidence="7">
    <location>
        <begin position="636"/>
        <end position="645"/>
    </location>
</feature>
<dbReference type="InterPro" id="IPR037590">
    <property type="entry name" value="WDR24"/>
</dbReference>
<evidence type="ECO:0000313" key="8">
    <source>
        <dbReference type="EMBL" id="RKU48233.1"/>
    </source>
</evidence>
<evidence type="ECO:0000256" key="2">
    <source>
        <dbReference type="ARBA" id="ARBA00022723"/>
    </source>
</evidence>
<protein>
    <submittedName>
        <fullName evidence="8">SEA (Seh1-associated) complex subunit</fullName>
    </submittedName>
</protein>
<feature type="compositionally biased region" description="Basic and acidic residues" evidence="7">
    <location>
        <begin position="776"/>
        <end position="789"/>
    </location>
</feature>
<feature type="region of interest" description="Disordered" evidence="7">
    <location>
        <begin position="619"/>
        <end position="702"/>
    </location>
</feature>
<keyword evidence="9" id="KW-1185">Reference proteome</keyword>
<dbReference type="Proteomes" id="UP000275385">
    <property type="component" value="Unassembled WGS sequence"/>
</dbReference>
<feature type="compositionally biased region" description="Basic and acidic residues" evidence="7">
    <location>
        <begin position="926"/>
        <end position="944"/>
    </location>
</feature>
<dbReference type="PANTHER" id="PTHR46200">
    <property type="entry name" value="GATOR COMPLEX PROTEIN WDR24"/>
    <property type="match status" value="1"/>
</dbReference>
<dbReference type="InterPro" id="IPR015943">
    <property type="entry name" value="WD40/YVTN_repeat-like_dom_sf"/>
</dbReference>
<proteinExistence type="predicted"/>
<feature type="compositionally biased region" description="Basic and acidic residues" evidence="7">
    <location>
        <begin position="1336"/>
        <end position="1345"/>
    </location>
</feature>
<accession>A0A420YK16</accession>
<dbReference type="PROSITE" id="PS00678">
    <property type="entry name" value="WD_REPEATS_1"/>
    <property type="match status" value="1"/>
</dbReference>
<feature type="region of interest" description="Disordered" evidence="7">
    <location>
        <begin position="1250"/>
        <end position="1269"/>
    </location>
</feature>
<dbReference type="Gene3D" id="2.130.10.10">
    <property type="entry name" value="YVTN repeat-like/Quinoprotein amine dehydrogenase"/>
    <property type="match status" value="2"/>
</dbReference>
<feature type="region of interest" description="Disordered" evidence="7">
    <location>
        <begin position="1306"/>
        <end position="1359"/>
    </location>
</feature>
<name>A0A420YK16_9PEZI</name>
<feature type="compositionally biased region" description="Low complexity" evidence="7">
    <location>
        <begin position="453"/>
        <end position="468"/>
    </location>
</feature>
<keyword evidence="3" id="KW-0677">Repeat</keyword>
<feature type="compositionally biased region" description="Low complexity" evidence="7">
    <location>
        <begin position="1322"/>
        <end position="1335"/>
    </location>
</feature>
<keyword evidence="1 6" id="KW-0853">WD repeat</keyword>
<dbReference type="GO" id="GO:0061700">
    <property type="term" value="C:GATOR2 complex"/>
    <property type="evidence" value="ECO:0007669"/>
    <property type="project" value="TreeGrafter"/>
</dbReference>
<keyword evidence="2" id="KW-0479">Metal-binding</keyword>
<feature type="region of interest" description="Disordered" evidence="7">
    <location>
        <begin position="437"/>
        <end position="468"/>
    </location>
</feature>
<dbReference type="PANTHER" id="PTHR46200:SF1">
    <property type="entry name" value="GATOR COMPLEX PROTEIN WDR24"/>
    <property type="match status" value="1"/>
</dbReference>
<evidence type="ECO:0000256" key="4">
    <source>
        <dbReference type="ARBA" id="ARBA00022771"/>
    </source>
</evidence>
<dbReference type="OrthoDB" id="60955at2759"/>
<comment type="caution">
    <text evidence="8">The sequence shown here is derived from an EMBL/GenBank/DDBJ whole genome shotgun (WGS) entry which is preliminary data.</text>
</comment>
<evidence type="ECO:0000313" key="9">
    <source>
        <dbReference type="Proteomes" id="UP000275385"/>
    </source>
</evidence>
<dbReference type="Pfam" id="PF00400">
    <property type="entry name" value="WD40"/>
    <property type="match status" value="1"/>
</dbReference>
<keyword evidence="5" id="KW-0862">Zinc</keyword>
<reference evidence="8 9" key="1">
    <citation type="submission" date="2018-08" db="EMBL/GenBank/DDBJ databases">
        <title>Draft genome of the lignicolous fungus Coniochaeta pulveracea.</title>
        <authorList>
            <person name="Borstlap C.J."/>
            <person name="De Witt R.N."/>
            <person name="Botha A."/>
            <person name="Volschenk H."/>
        </authorList>
    </citation>
    <scope>NUCLEOTIDE SEQUENCE [LARGE SCALE GENOMIC DNA]</scope>
    <source>
        <strain evidence="8 9">CAB683</strain>
    </source>
</reference>
<dbReference type="PROSITE" id="PS50082">
    <property type="entry name" value="WD_REPEATS_2"/>
    <property type="match status" value="1"/>
</dbReference>
<feature type="compositionally biased region" description="Gly residues" evidence="7">
    <location>
        <begin position="1310"/>
        <end position="1321"/>
    </location>
</feature>
<dbReference type="EMBL" id="QVQW01000005">
    <property type="protein sequence ID" value="RKU48233.1"/>
    <property type="molecule type" value="Genomic_DNA"/>
</dbReference>
<dbReference type="STRING" id="177199.A0A420YK16"/>
<dbReference type="PROSITE" id="PS50294">
    <property type="entry name" value="WD_REPEATS_REGION"/>
    <property type="match status" value="1"/>
</dbReference>
<dbReference type="GO" id="GO:0008270">
    <property type="term" value="F:zinc ion binding"/>
    <property type="evidence" value="ECO:0007669"/>
    <property type="project" value="UniProtKB-KW"/>
</dbReference>
<evidence type="ECO:0000256" key="7">
    <source>
        <dbReference type="SAM" id="MobiDB-lite"/>
    </source>
</evidence>
<evidence type="ECO:0000256" key="6">
    <source>
        <dbReference type="PROSITE-ProRule" id="PRU00221"/>
    </source>
</evidence>
<dbReference type="InterPro" id="IPR019775">
    <property type="entry name" value="WD40_repeat_CS"/>
</dbReference>
<dbReference type="InterPro" id="IPR001680">
    <property type="entry name" value="WD40_rpt"/>
</dbReference>
<organism evidence="8 9">
    <name type="scientific">Coniochaeta pulveracea</name>
    <dbReference type="NCBI Taxonomy" id="177199"/>
    <lineage>
        <taxon>Eukaryota</taxon>
        <taxon>Fungi</taxon>
        <taxon>Dikarya</taxon>
        <taxon>Ascomycota</taxon>
        <taxon>Pezizomycotina</taxon>
        <taxon>Sordariomycetes</taxon>
        <taxon>Sordariomycetidae</taxon>
        <taxon>Coniochaetales</taxon>
        <taxon>Coniochaetaceae</taxon>
        <taxon>Coniochaeta</taxon>
    </lineage>
</organism>
<dbReference type="InterPro" id="IPR036322">
    <property type="entry name" value="WD40_repeat_dom_sf"/>
</dbReference>
<dbReference type="SUPFAM" id="SSF50978">
    <property type="entry name" value="WD40 repeat-like"/>
    <property type="match status" value="1"/>
</dbReference>
<dbReference type="GO" id="GO:0005829">
    <property type="term" value="C:cytosol"/>
    <property type="evidence" value="ECO:0007669"/>
    <property type="project" value="TreeGrafter"/>
</dbReference>
<gene>
    <name evidence="8" type="primary">RTC1</name>
    <name evidence="8" type="ORF">DL546_004027</name>
</gene>
<dbReference type="GO" id="GO:1904263">
    <property type="term" value="P:positive regulation of TORC1 signaling"/>
    <property type="evidence" value="ECO:0007669"/>
    <property type="project" value="TreeGrafter"/>
</dbReference>
<keyword evidence="4" id="KW-0863">Zinc-finger</keyword>
<feature type="repeat" description="WD" evidence="6">
    <location>
        <begin position="263"/>
        <end position="304"/>
    </location>
</feature>
<feature type="compositionally biased region" description="Basic and acidic residues" evidence="7">
    <location>
        <begin position="684"/>
        <end position="702"/>
    </location>
</feature>
<feature type="region of interest" description="Disordered" evidence="7">
    <location>
        <begin position="776"/>
        <end position="871"/>
    </location>
</feature>
<feature type="compositionally biased region" description="Basic residues" evidence="7">
    <location>
        <begin position="483"/>
        <end position="494"/>
    </location>
</feature>
<evidence type="ECO:0000256" key="5">
    <source>
        <dbReference type="ARBA" id="ARBA00022833"/>
    </source>
</evidence>
<sequence length="1359" mass="149488">MYNIGNQGKIMRKLLGKQPIDSPTNDTNAHITSSPSVTHIYRPKVSQNAVFNAGNPIKCFDASLDGRSIILGGSHILKVIHVDGTNIKDGIDLRSLITAQTATKIGGSASTSDQLAVRDVKWAAGQTNSGNPGIFTACANGKIFHYDLNRAGSSAAGGAGLEIVQIREDARQINCLDINPHQGHLLLSGSQDGIARTFDTRVPTSTRTGLIFRSNAHPFRCNADSVRQVKWSPTDGFYFACSTDQGVVLKWDYRKHSAPLLKIKAHDKICTSIAWHADGEHLVSAGWDAKCHVWDMSKSADKRQKPKWSISTPAAASVVCWRPGQWSASAQGKRAAQLAISYDDSSQKRHGINAVHVWDLARPTLPYKEIQRFDSVPTAMHWRDRDLLWTAGQDGLFNQCDIGYASKVIDRQTMSTMAFSARGDVLMFLDERAEMPRPRGHTVRAETLPRPPVSYSSSPSTPMLSISRSDSEDDIVGTFLGPRRRASTRRRRMSTRSAHALSTTPPTQMDGAPLSLDKAISLTGIFRSQQAMAFGHVPAAANVELYGWLSDTYLRVLCEELPYTRGGKSMVERLAIILEKYAKAAESISQFRLAQSWRILAYGMDLLLRRRAKYHMEVRTQRLGPPRKSTTYMEYNDTKSREGTGPRRSPSASALDTGRDARSLLSEEFESTSNVPTPLARPVPDNHHTEHGHKNGHGDRVYTQHGKLTPIVEPETFILPPPVLGDRKRLDSVPLSTVSHDSEHTQISQAETDASLEGYDFYDTEALLSKAIDVPRTSRREVSRPREAEGVASPNRRKPPRREDSDDSFSQMFSVSDTSRRDTGPSSGSFPKRPLLTVRQGDGRPSDPSNASGVFESRIRGHRLSTESPVRNRLSALHRTLERSDTGFTNFTDEHKMITQTTSDSFVSQEEAIVSQSDDAYGTPSPEKRAYHARRQDSFTSEEERSPFVIEEDYFYWLDDPPYPHPLEADQDRSSFTSRDPPLQPYTLISRALAFEVKTSALTASAIVLTLRPLLPPDVIDSFQAAAILRQHHSRLMSMKYFSQAALLRKLCIRGWPGGVLTSWGDDYPALTVPAAENVQVGFSCAKCRRPKEIDRTWGSNQSVWTCDRCKAVMAPCAVCGHRDDTPNLGPSHPILPNHIGLPAKDSKSDNDEAVLLTWWYCPGCGHGGHTTCLRHWHGPLMDMNHGHTGIDTPPEYADHVSDYSDGCCPFDGCGHACLPGRWRTETATARTEEVVGRAVREVIRASGTASPKIEPGSMVTGSTSGGDLHHRRAHTVHGGEMGIQGDAHEVLQSRAVESVREALAASRDAGGGGRTGGLAGGLLSSSPGRGSSFAQEHKSGERERRKSVKFVASTEGGK</sequence>
<evidence type="ECO:0000256" key="3">
    <source>
        <dbReference type="ARBA" id="ARBA00022737"/>
    </source>
</evidence>
<dbReference type="GO" id="GO:0005774">
    <property type="term" value="C:vacuolar membrane"/>
    <property type="evidence" value="ECO:0007669"/>
    <property type="project" value="TreeGrafter"/>
</dbReference>
<dbReference type="SMART" id="SM00320">
    <property type="entry name" value="WD40"/>
    <property type="match status" value="4"/>
</dbReference>
<feature type="region of interest" description="Disordered" evidence="7">
    <location>
        <begin position="483"/>
        <end position="513"/>
    </location>
</feature>